<sequence>MRTAIKIFKLKSLVGAKGQKCRMYCRNSRFLGVRPGDKQIFCHVFYFCSIHISRQDKPEPVASVSIYIKNKNKTMGLQAWP</sequence>
<gene>
    <name evidence="1" type="ORF">ZOSMA_47G00260</name>
</gene>
<reference evidence="2" key="1">
    <citation type="journal article" date="2016" name="Nature">
        <title>The genome of the seagrass Zostera marina reveals angiosperm adaptation to the sea.</title>
        <authorList>
            <person name="Olsen J.L."/>
            <person name="Rouze P."/>
            <person name="Verhelst B."/>
            <person name="Lin Y.-C."/>
            <person name="Bayer T."/>
            <person name="Collen J."/>
            <person name="Dattolo E."/>
            <person name="De Paoli E."/>
            <person name="Dittami S."/>
            <person name="Maumus F."/>
            <person name="Michel G."/>
            <person name="Kersting A."/>
            <person name="Lauritano C."/>
            <person name="Lohaus R."/>
            <person name="Toepel M."/>
            <person name="Tonon T."/>
            <person name="Vanneste K."/>
            <person name="Amirebrahimi M."/>
            <person name="Brakel J."/>
            <person name="Bostroem C."/>
            <person name="Chovatia M."/>
            <person name="Grimwood J."/>
            <person name="Jenkins J.W."/>
            <person name="Jueterbock A."/>
            <person name="Mraz A."/>
            <person name="Stam W.T."/>
            <person name="Tice H."/>
            <person name="Bornberg-Bauer E."/>
            <person name="Green P.J."/>
            <person name="Pearson G.A."/>
            <person name="Procaccini G."/>
            <person name="Duarte C.M."/>
            <person name="Schmutz J."/>
            <person name="Reusch T.B.H."/>
            <person name="Van de Peer Y."/>
        </authorList>
    </citation>
    <scope>NUCLEOTIDE SEQUENCE [LARGE SCALE GENOMIC DNA]</scope>
    <source>
        <strain evidence="2">cv. Finnish</strain>
    </source>
</reference>
<comment type="caution">
    <text evidence="1">The sequence shown here is derived from an EMBL/GenBank/DDBJ whole genome shotgun (WGS) entry which is preliminary data.</text>
</comment>
<dbReference type="Proteomes" id="UP000036987">
    <property type="component" value="Unassembled WGS sequence"/>
</dbReference>
<dbReference type="EMBL" id="LFYR01001390">
    <property type="protein sequence ID" value="KMZ62236.1"/>
    <property type="molecule type" value="Genomic_DNA"/>
</dbReference>
<evidence type="ECO:0000313" key="1">
    <source>
        <dbReference type="EMBL" id="KMZ62236.1"/>
    </source>
</evidence>
<evidence type="ECO:0000313" key="2">
    <source>
        <dbReference type="Proteomes" id="UP000036987"/>
    </source>
</evidence>
<keyword evidence="2" id="KW-1185">Reference proteome</keyword>
<protein>
    <submittedName>
        <fullName evidence="1">Uncharacterized protein</fullName>
    </submittedName>
</protein>
<accession>A0A0K9NZJ5</accession>
<proteinExistence type="predicted"/>
<dbReference type="AlphaFoldDB" id="A0A0K9NZJ5"/>
<organism evidence="1 2">
    <name type="scientific">Zostera marina</name>
    <name type="common">Eelgrass</name>
    <dbReference type="NCBI Taxonomy" id="29655"/>
    <lineage>
        <taxon>Eukaryota</taxon>
        <taxon>Viridiplantae</taxon>
        <taxon>Streptophyta</taxon>
        <taxon>Embryophyta</taxon>
        <taxon>Tracheophyta</taxon>
        <taxon>Spermatophyta</taxon>
        <taxon>Magnoliopsida</taxon>
        <taxon>Liliopsida</taxon>
        <taxon>Zosteraceae</taxon>
        <taxon>Zostera</taxon>
    </lineage>
</organism>
<name>A0A0K9NZJ5_ZOSMR</name>